<dbReference type="EMBL" id="BMNY01000001">
    <property type="protein sequence ID" value="GGM71168.1"/>
    <property type="molecule type" value="Genomic_DNA"/>
</dbReference>
<reference evidence="1" key="2">
    <citation type="submission" date="2022-09" db="EMBL/GenBank/DDBJ databases">
        <authorList>
            <person name="Sun Q."/>
            <person name="Ohkuma M."/>
        </authorList>
    </citation>
    <scope>NUCLEOTIDE SEQUENCE</scope>
    <source>
        <strain evidence="1">JCM 13583</strain>
    </source>
</reference>
<dbReference type="SUPFAM" id="SSF53300">
    <property type="entry name" value="vWA-like"/>
    <property type="match status" value="1"/>
</dbReference>
<dbReference type="AlphaFoldDB" id="A0AA37BRA4"/>
<proteinExistence type="predicted"/>
<name>A0AA37BRA4_9ARCH</name>
<dbReference type="CDD" id="cd00198">
    <property type="entry name" value="vWFA"/>
    <property type="match status" value="1"/>
</dbReference>
<comment type="caution">
    <text evidence="1">The sequence shown here is derived from an EMBL/GenBank/DDBJ whole genome shotgun (WGS) entry which is preliminary data.</text>
</comment>
<accession>A0AA37BRA4</accession>
<dbReference type="PANTHER" id="PTHR39338:SF6">
    <property type="entry name" value="BLL5662 PROTEIN"/>
    <property type="match status" value="1"/>
</dbReference>
<protein>
    <recommendedName>
        <fullName evidence="3">VWA domain-containing protein</fullName>
    </recommendedName>
</protein>
<gene>
    <name evidence="1" type="ORF">GCM10007108_06520</name>
</gene>
<dbReference type="RefSeq" id="WP_188680276.1">
    <property type="nucleotide sequence ID" value="NZ_BMNY01000001.1"/>
</dbReference>
<keyword evidence="2" id="KW-1185">Reference proteome</keyword>
<dbReference type="InterPro" id="IPR036465">
    <property type="entry name" value="vWFA_dom_sf"/>
</dbReference>
<dbReference type="PANTHER" id="PTHR39338">
    <property type="entry name" value="BLL5662 PROTEIN-RELATED"/>
    <property type="match status" value="1"/>
</dbReference>
<evidence type="ECO:0000313" key="2">
    <source>
        <dbReference type="Proteomes" id="UP000632195"/>
    </source>
</evidence>
<dbReference type="Pfam" id="PF05762">
    <property type="entry name" value="VWA_CoxE"/>
    <property type="match status" value="1"/>
</dbReference>
<evidence type="ECO:0008006" key="3">
    <source>
        <dbReference type="Google" id="ProtNLM"/>
    </source>
</evidence>
<evidence type="ECO:0000313" key="1">
    <source>
        <dbReference type="EMBL" id="GGM71168.1"/>
    </source>
</evidence>
<dbReference type="Proteomes" id="UP000632195">
    <property type="component" value="Unassembled WGS sequence"/>
</dbReference>
<organism evidence="1 2">
    <name type="scientific">Thermogymnomonas acidicola</name>
    <dbReference type="NCBI Taxonomy" id="399579"/>
    <lineage>
        <taxon>Archaea</taxon>
        <taxon>Methanobacteriati</taxon>
        <taxon>Thermoplasmatota</taxon>
        <taxon>Thermoplasmata</taxon>
        <taxon>Thermoplasmatales</taxon>
        <taxon>Thermogymnomonas</taxon>
    </lineage>
</organism>
<dbReference type="InterPro" id="IPR008912">
    <property type="entry name" value="Uncharacterised_CoxE"/>
</dbReference>
<reference evidence="1" key="1">
    <citation type="journal article" date="2014" name="Int. J. Syst. Evol. Microbiol.">
        <title>Complete genome sequence of Corynebacterium casei LMG S-19264T (=DSM 44701T), isolated from a smear-ripened cheese.</title>
        <authorList>
            <consortium name="US DOE Joint Genome Institute (JGI-PGF)"/>
            <person name="Walter F."/>
            <person name="Albersmeier A."/>
            <person name="Kalinowski J."/>
            <person name="Ruckert C."/>
        </authorList>
    </citation>
    <scope>NUCLEOTIDE SEQUENCE</scope>
    <source>
        <strain evidence="1">JCM 13583</strain>
    </source>
</reference>
<sequence>MEERLYAKALLFSRHLQASLGRRDMVAVSDFMAAIEWCGITDNQFVLNAAVSLFARKPEEIQVVRDAYQRCWLFNNCVDLGPPAQVPYSRPAGQSPSNYFIRTLYGSRGKTVERRVSAENAYFRIGREMTRYLPLVEGHRPGKGRRVIDMPAAVREVARDREVLDLPMRGRKRSRGSFLVLIDVSGSMHGLEGWEVSLALSILRSSRGSHVYAISSEYREITDYLRLRSMQGELSAVISSMDTGTAIGPALAGLVREHPEHAEGRHAVVVSDGLDLGDPAKMAEGVRALRMLSRSILWIDPLLDNPGSSVRTDGLLASLPFIDSLVSRRDLLTRPFHEAFRNGVLRVTSYRV</sequence>